<evidence type="ECO:0000313" key="4">
    <source>
        <dbReference type="Proteomes" id="UP001620460"/>
    </source>
</evidence>
<dbReference type="Pfam" id="PF00582">
    <property type="entry name" value="Usp"/>
    <property type="match status" value="2"/>
</dbReference>
<dbReference type="Gene3D" id="3.40.50.12370">
    <property type="match status" value="1"/>
</dbReference>
<comment type="caution">
    <text evidence="3">The sequence shown here is derived from an EMBL/GenBank/DDBJ whole genome shotgun (WGS) entry which is preliminary data.</text>
</comment>
<sequence length="284" mass="30773">MKTVLTCLDHSIYTQSVLDHAIWAASRLGAGMELMHTLDRHPEHSPTSNLSGSIGLGASEELLQELAALDEKRSKLALERGRALLDEATRQARAQGVEPVHPRLRHGDLVDALAEIDTAFDLLVMGKRGEAADMAKLHLGRNVERVARAINHPMLVASRAFKPIQRVLVAFDGSASARKAVELAARHPLLAGLECHVVIAATESPESKAAMHWASQLLDAAGVAPRIEMIPGHADTVIADYVRLHAIDLLAMGAYGHSRIRQFIVGSTTTTMMRSCLVPILLVR</sequence>
<dbReference type="InterPro" id="IPR006016">
    <property type="entry name" value="UspA"/>
</dbReference>
<dbReference type="Proteomes" id="UP001620460">
    <property type="component" value="Unassembled WGS sequence"/>
</dbReference>
<organism evidence="3 4">
    <name type="scientific">Dyella ginsengisoli</name>
    <dbReference type="NCBI Taxonomy" id="363848"/>
    <lineage>
        <taxon>Bacteria</taxon>
        <taxon>Pseudomonadati</taxon>
        <taxon>Pseudomonadota</taxon>
        <taxon>Gammaproteobacteria</taxon>
        <taxon>Lysobacterales</taxon>
        <taxon>Rhodanobacteraceae</taxon>
        <taxon>Dyella</taxon>
    </lineage>
</organism>
<dbReference type="PANTHER" id="PTHR46268:SF6">
    <property type="entry name" value="UNIVERSAL STRESS PROTEIN UP12"/>
    <property type="match status" value="1"/>
</dbReference>
<keyword evidence="4" id="KW-1185">Reference proteome</keyword>
<gene>
    <name evidence="3" type="ORF">ISP17_13815</name>
</gene>
<dbReference type="EMBL" id="JADIKM010000003">
    <property type="protein sequence ID" value="MFK2905034.1"/>
    <property type="molecule type" value="Genomic_DNA"/>
</dbReference>
<dbReference type="SUPFAM" id="SSF52402">
    <property type="entry name" value="Adenine nucleotide alpha hydrolases-like"/>
    <property type="match status" value="2"/>
</dbReference>
<feature type="domain" description="UspA" evidence="2">
    <location>
        <begin position="164"/>
        <end position="284"/>
    </location>
</feature>
<dbReference type="InterPro" id="IPR006015">
    <property type="entry name" value="Universal_stress_UspA"/>
</dbReference>
<evidence type="ECO:0000256" key="1">
    <source>
        <dbReference type="ARBA" id="ARBA00008791"/>
    </source>
</evidence>
<dbReference type="PANTHER" id="PTHR46268">
    <property type="entry name" value="STRESS RESPONSE PROTEIN NHAX"/>
    <property type="match status" value="1"/>
</dbReference>
<protein>
    <submittedName>
        <fullName evidence="3">Universal stress protein</fullName>
    </submittedName>
</protein>
<reference evidence="3 4" key="1">
    <citation type="submission" date="2020-10" db="EMBL/GenBank/DDBJ databases">
        <title>Phylogeny of dyella-like bacteria.</title>
        <authorList>
            <person name="Fu J."/>
        </authorList>
    </citation>
    <scope>NUCLEOTIDE SEQUENCE [LARGE SCALE GENOMIC DNA]</scope>
    <source>
        <strain evidence="3 4">Gsoil3046</strain>
    </source>
</reference>
<accession>A0ABW8JX68</accession>
<evidence type="ECO:0000313" key="3">
    <source>
        <dbReference type="EMBL" id="MFK2905034.1"/>
    </source>
</evidence>
<comment type="similarity">
    <text evidence="1">Belongs to the universal stress protein A family.</text>
</comment>
<evidence type="ECO:0000259" key="2">
    <source>
        <dbReference type="Pfam" id="PF00582"/>
    </source>
</evidence>
<dbReference type="PRINTS" id="PR01438">
    <property type="entry name" value="UNVRSLSTRESS"/>
</dbReference>
<feature type="domain" description="UspA" evidence="2">
    <location>
        <begin position="1"/>
        <end position="156"/>
    </location>
</feature>
<name>A0ABW8JX68_9GAMM</name>
<proteinExistence type="inferred from homology"/>
<dbReference type="RefSeq" id="WP_404634099.1">
    <property type="nucleotide sequence ID" value="NZ_JADIKM010000003.1"/>
</dbReference>
<dbReference type="CDD" id="cd00293">
    <property type="entry name" value="USP-like"/>
    <property type="match status" value="2"/>
</dbReference>